<dbReference type="GO" id="GO:0008033">
    <property type="term" value="P:tRNA processing"/>
    <property type="evidence" value="ECO:0007669"/>
    <property type="project" value="UniProtKB-KW"/>
</dbReference>
<evidence type="ECO:0000256" key="1">
    <source>
        <dbReference type="ARBA" id="ARBA00022694"/>
    </source>
</evidence>
<dbReference type="GO" id="GO:0046872">
    <property type="term" value="F:metal ion binding"/>
    <property type="evidence" value="ECO:0007669"/>
    <property type="project" value="UniProtKB-KW"/>
</dbReference>
<sequence length="645" mass="69320">MAATFCGAAVDLWGDTPPDAFLRAIQAQRQPIWRALWAQCLDQQERVKPLSGERKEGHDRPLQGGLAKADAAVIVAGFVLSVTRSTVTAAAIAAEANTVDSPSETNAHPLPLSRGARRYLCVSLGSGSRCLGVRDAASNTAEEELQRAFELRDGHAEVMARRGLLAFLIELAECGVRASNQEEAIHVPFLQRVIVPAETSNTSTLTANRCGWALQDDVEVHLVCSRWMCGSLAAVAGGAGRSGHLLLRAGCRCWANKSAERTAEQEEEVQGHVCAGGHAAAPSPILHVQKHVVAAHCSPLDDAGKYAKCARVKPGRGRPNLTMSCTDKVWRWSVLGLQGRRRATLFPKPMRLSSVHVLRSPNAPPASMAESVAGAAARARELFQWRTRSWWPALDAAELARVTPTFSFFFAPSRTGAAAPSVSSSPPLVGNEREDSSYSRSRWLTVHHPPAASSPTQLRKREREESAGVDGAGRCAALRCDWHVEHTSASHNSLVLNTKAGLPQGMTARALQRRGGLPTKNSNAAAAETETRASVSATTESMWRHCPLSRPWMAHHVERASAAANSAAATASCTLPSSSSFLDSMTLLPMGQLAHQHHVRPEQAGNDNTLFLWTTTEGNAEEETEAVENTRRSCMSDVEDSASAL</sequence>
<keyword evidence="4" id="KW-0862">Zinc</keyword>
<dbReference type="EC" id="3.5.4.34" evidence="8"/>
<evidence type="ECO:0000259" key="13">
    <source>
        <dbReference type="PROSITE" id="PS50141"/>
    </source>
</evidence>
<name>A0A0M9FVJ4_LEPPY</name>
<dbReference type="GO" id="GO:0043829">
    <property type="term" value="F:tRNA-specific adenosine-37 deaminase activity"/>
    <property type="evidence" value="ECO:0007669"/>
    <property type="project" value="UniProtKB-EC"/>
</dbReference>
<dbReference type="EMBL" id="LGTL01000019">
    <property type="protein sequence ID" value="KPA76839.1"/>
    <property type="molecule type" value="Genomic_DNA"/>
</dbReference>
<evidence type="ECO:0000256" key="8">
    <source>
        <dbReference type="ARBA" id="ARBA00038940"/>
    </source>
</evidence>
<evidence type="ECO:0000313" key="14">
    <source>
        <dbReference type="EMBL" id="KPA76839.1"/>
    </source>
</evidence>
<reference evidence="14 15" key="1">
    <citation type="submission" date="2015-07" db="EMBL/GenBank/DDBJ databases">
        <title>High-quality genome of monoxenous trypanosomatid Leptomonas pyrrhocoris.</title>
        <authorList>
            <person name="Flegontov P."/>
            <person name="Butenko A."/>
            <person name="Firsov S."/>
            <person name="Vlcek C."/>
            <person name="Logacheva M.D."/>
            <person name="Field M."/>
            <person name="Filatov D."/>
            <person name="Flegontova O."/>
            <person name="Gerasimov E."/>
            <person name="Jackson A.P."/>
            <person name="Kelly S."/>
            <person name="Opperdoes F."/>
            <person name="O'Reilly A."/>
            <person name="Votypka J."/>
            <person name="Yurchenko V."/>
            <person name="Lukes J."/>
        </authorList>
    </citation>
    <scope>NUCLEOTIDE SEQUENCE [LARGE SCALE GENOMIC DNA]</scope>
    <source>
        <strain evidence="14">H10</strain>
    </source>
</reference>
<accession>A0A0M9FVJ4</accession>
<evidence type="ECO:0000256" key="11">
    <source>
        <dbReference type="ARBA" id="ARBA00047635"/>
    </source>
</evidence>
<evidence type="ECO:0000256" key="3">
    <source>
        <dbReference type="ARBA" id="ARBA00022801"/>
    </source>
</evidence>
<dbReference type="Pfam" id="PF02137">
    <property type="entry name" value="A_deamin"/>
    <property type="match status" value="1"/>
</dbReference>
<dbReference type="RefSeq" id="XP_015655278.1">
    <property type="nucleotide sequence ID" value="XM_015806356.1"/>
</dbReference>
<dbReference type="GeneID" id="26907925"/>
<dbReference type="PANTHER" id="PTHR46516:SF1">
    <property type="entry name" value="TRNA-SPECIFIC ADENOSINE DEAMINASE 1"/>
    <property type="match status" value="1"/>
</dbReference>
<feature type="compositionally biased region" description="Low complexity" evidence="12">
    <location>
        <begin position="417"/>
        <end position="427"/>
    </location>
</feature>
<evidence type="ECO:0000256" key="12">
    <source>
        <dbReference type="SAM" id="MobiDB-lite"/>
    </source>
</evidence>
<keyword evidence="3" id="KW-0378">Hydrolase</keyword>
<evidence type="ECO:0000256" key="5">
    <source>
        <dbReference type="ARBA" id="ARBA00037026"/>
    </source>
</evidence>
<feature type="region of interest" description="Disordered" evidence="12">
    <location>
        <begin position="619"/>
        <end position="645"/>
    </location>
</feature>
<keyword evidence="1" id="KW-0819">tRNA processing</keyword>
<gene>
    <name evidence="14" type="ORF">ABB37_07640</name>
</gene>
<feature type="region of interest" description="Disordered" evidence="12">
    <location>
        <begin position="416"/>
        <end position="470"/>
    </location>
</feature>
<evidence type="ECO:0000256" key="7">
    <source>
        <dbReference type="ARBA" id="ARBA00038326"/>
    </source>
</evidence>
<dbReference type="Proteomes" id="UP000037923">
    <property type="component" value="Unassembled WGS sequence"/>
</dbReference>
<dbReference type="InterPro" id="IPR002466">
    <property type="entry name" value="A_deamin"/>
</dbReference>
<evidence type="ECO:0000313" key="15">
    <source>
        <dbReference type="Proteomes" id="UP000037923"/>
    </source>
</evidence>
<evidence type="ECO:0000256" key="10">
    <source>
        <dbReference type="ARBA" id="ARBA00041760"/>
    </source>
</evidence>
<protein>
    <recommendedName>
        <fullName evidence="9">tRNA-specific adenosine deaminase 1</fullName>
        <ecNumber evidence="8">3.5.4.34</ecNumber>
    </recommendedName>
    <alternativeName>
        <fullName evidence="10">tRNA-specific adenosine-37 deaminase</fullName>
    </alternativeName>
</protein>
<comment type="function">
    <text evidence="6">Specifically deaminates adenosine-37 to inosine in tRNA-Ala.</text>
</comment>
<keyword evidence="15" id="KW-1185">Reference proteome</keyword>
<feature type="region of interest" description="Disordered" evidence="12">
    <location>
        <begin position="513"/>
        <end position="539"/>
    </location>
</feature>
<comment type="similarity">
    <text evidence="7">Belongs to the ADAT1 family.</text>
</comment>
<proteinExistence type="inferred from homology"/>
<comment type="cofactor">
    <cofactor evidence="5">
        <name>1D-myo-inositol hexakisphosphate</name>
        <dbReference type="ChEBI" id="CHEBI:58130"/>
    </cofactor>
</comment>
<dbReference type="PROSITE" id="PS50141">
    <property type="entry name" value="A_DEAMIN_EDITASE"/>
    <property type="match status" value="1"/>
</dbReference>
<keyword evidence="2" id="KW-0479">Metal-binding</keyword>
<comment type="catalytic activity">
    <reaction evidence="11">
        <text>adenosine(37) in tRNA(Ala) + H2O + H(+) = inosine(37) in tRNA(Ala) + NH4(+)</text>
        <dbReference type="Rhea" id="RHEA:50968"/>
        <dbReference type="Rhea" id="RHEA-COMP:12855"/>
        <dbReference type="Rhea" id="RHEA-COMP:12856"/>
        <dbReference type="ChEBI" id="CHEBI:15377"/>
        <dbReference type="ChEBI" id="CHEBI:15378"/>
        <dbReference type="ChEBI" id="CHEBI:28938"/>
        <dbReference type="ChEBI" id="CHEBI:74411"/>
        <dbReference type="ChEBI" id="CHEBI:82852"/>
        <dbReference type="EC" id="3.5.4.34"/>
    </reaction>
</comment>
<evidence type="ECO:0000256" key="2">
    <source>
        <dbReference type="ARBA" id="ARBA00022723"/>
    </source>
</evidence>
<dbReference type="OrthoDB" id="416253at2759"/>
<dbReference type="PANTHER" id="PTHR46516">
    <property type="entry name" value="TRNA-SPECIFIC ADENOSINE DEAMINASE 1"/>
    <property type="match status" value="1"/>
</dbReference>
<evidence type="ECO:0000256" key="4">
    <source>
        <dbReference type="ARBA" id="ARBA00022833"/>
    </source>
</evidence>
<dbReference type="VEuPathDB" id="TriTrypDB:LpyrH10_19_1910"/>
<dbReference type="AlphaFoldDB" id="A0A0M9FVJ4"/>
<feature type="domain" description="A to I editase" evidence="13">
    <location>
        <begin position="123"/>
        <end position="357"/>
    </location>
</feature>
<organism evidence="14 15">
    <name type="scientific">Leptomonas pyrrhocoris</name>
    <name type="common">Firebug parasite</name>
    <dbReference type="NCBI Taxonomy" id="157538"/>
    <lineage>
        <taxon>Eukaryota</taxon>
        <taxon>Discoba</taxon>
        <taxon>Euglenozoa</taxon>
        <taxon>Kinetoplastea</taxon>
        <taxon>Metakinetoplastina</taxon>
        <taxon>Trypanosomatida</taxon>
        <taxon>Trypanosomatidae</taxon>
        <taxon>Leishmaniinae</taxon>
        <taxon>Leptomonas</taxon>
    </lineage>
</organism>
<dbReference type="GO" id="GO:0003723">
    <property type="term" value="F:RNA binding"/>
    <property type="evidence" value="ECO:0007669"/>
    <property type="project" value="InterPro"/>
</dbReference>
<dbReference type="OMA" id="RWMCGSL"/>
<evidence type="ECO:0000256" key="9">
    <source>
        <dbReference type="ARBA" id="ARBA00040502"/>
    </source>
</evidence>
<evidence type="ECO:0000256" key="6">
    <source>
        <dbReference type="ARBA" id="ARBA00037784"/>
    </source>
</evidence>
<comment type="caution">
    <text evidence="14">The sequence shown here is derived from an EMBL/GenBank/DDBJ whole genome shotgun (WGS) entry which is preliminary data.</text>
</comment>